<evidence type="ECO:0000313" key="1">
    <source>
        <dbReference type="EMBL" id="JAD53497.1"/>
    </source>
</evidence>
<name>A0A0A9B2F1_ARUDO</name>
<protein>
    <submittedName>
        <fullName evidence="1">Uncharacterized protein</fullName>
    </submittedName>
</protein>
<dbReference type="AlphaFoldDB" id="A0A0A9B2F1"/>
<reference evidence="1" key="2">
    <citation type="journal article" date="2015" name="Data Brief">
        <title>Shoot transcriptome of the giant reed, Arundo donax.</title>
        <authorList>
            <person name="Barrero R.A."/>
            <person name="Guerrero F.D."/>
            <person name="Moolhuijzen P."/>
            <person name="Goolsby J.A."/>
            <person name="Tidwell J."/>
            <person name="Bellgard S.E."/>
            <person name="Bellgard M.I."/>
        </authorList>
    </citation>
    <scope>NUCLEOTIDE SEQUENCE</scope>
    <source>
        <tissue evidence="1">Shoot tissue taken approximately 20 cm above the soil surface</tissue>
    </source>
</reference>
<dbReference type="EMBL" id="GBRH01244398">
    <property type="protein sequence ID" value="JAD53497.1"/>
    <property type="molecule type" value="Transcribed_RNA"/>
</dbReference>
<reference evidence="1" key="1">
    <citation type="submission" date="2014-09" db="EMBL/GenBank/DDBJ databases">
        <authorList>
            <person name="Magalhaes I.L.F."/>
            <person name="Oliveira U."/>
            <person name="Santos F.R."/>
            <person name="Vidigal T.H.D.A."/>
            <person name="Brescovit A.D."/>
            <person name="Santos A.J."/>
        </authorList>
    </citation>
    <scope>NUCLEOTIDE SEQUENCE</scope>
    <source>
        <tissue evidence="1">Shoot tissue taken approximately 20 cm above the soil surface</tissue>
    </source>
</reference>
<proteinExistence type="predicted"/>
<accession>A0A0A9B2F1</accession>
<sequence>MPNISNPACIFYVGRQHRTYPGRVIHVSWKPCITESTQD</sequence>
<organism evidence="1">
    <name type="scientific">Arundo donax</name>
    <name type="common">Giant reed</name>
    <name type="synonym">Donax arundinaceus</name>
    <dbReference type="NCBI Taxonomy" id="35708"/>
    <lineage>
        <taxon>Eukaryota</taxon>
        <taxon>Viridiplantae</taxon>
        <taxon>Streptophyta</taxon>
        <taxon>Embryophyta</taxon>
        <taxon>Tracheophyta</taxon>
        <taxon>Spermatophyta</taxon>
        <taxon>Magnoliopsida</taxon>
        <taxon>Liliopsida</taxon>
        <taxon>Poales</taxon>
        <taxon>Poaceae</taxon>
        <taxon>PACMAD clade</taxon>
        <taxon>Arundinoideae</taxon>
        <taxon>Arundineae</taxon>
        <taxon>Arundo</taxon>
    </lineage>
</organism>